<reference evidence="1" key="1">
    <citation type="submission" date="2014-11" db="EMBL/GenBank/DDBJ databases">
        <authorList>
            <person name="Amaro Gonzalez C."/>
        </authorList>
    </citation>
    <scope>NUCLEOTIDE SEQUENCE</scope>
</reference>
<reference evidence="1" key="2">
    <citation type="journal article" date="2015" name="Fish Shellfish Immunol.">
        <title>Early steps in the European eel (Anguilla anguilla)-Vibrio vulnificus interaction in the gills: Role of the RtxA13 toxin.</title>
        <authorList>
            <person name="Callol A."/>
            <person name="Pajuelo D."/>
            <person name="Ebbesson L."/>
            <person name="Teles M."/>
            <person name="MacKenzie S."/>
            <person name="Amaro C."/>
        </authorList>
    </citation>
    <scope>NUCLEOTIDE SEQUENCE</scope>
</reference>
<sequence length="40" mass="4803">MQEQRKSQYILDCCCRCFPRNLQFGAQLHQSSLRSSHLCW</sequence>
<name>A0A0E9XVU5_ANGAN</name>
<accession>A0A0E9XVU5</accession>
<dbReference type="EMBL" id="GBXM01001808">
    <property type="protein sequence ID" value="JAI06770.1"/>
    <property type="molecule type" value="Transcribed_RNA"/>
</dbReference>
<organism evidence="1">
    <name type="scientific">Anguilla anguilla</name>
    <name type="common">European freshwater eel</name>
    <name type="synonym">Muraena anguilla</name>
    <dbReference type="NCBI Taxonomy" id="7936"/>
    <lineage>
        <taxon>Eukaryota</taxon>
        <taxon>Metazoa</taxon>
        <taxon>Chordata</taxon>
        <taxon>Craniata</taxon>
        <taxon>Vertebrata</taxon>
        <taxon>Euteleostomi</taxon>
        <taxon>Actinopterygii</taxon>
        <taxon>Neopterygii</taxon>
        <taxon>Teleostei</taxon>
        <taxon>Anguilliformes</taxon>
        <taxon>Anguillidae</taxon>
        <taxon>Anguilla</taxon>
    </lineage>
</organism>
<evidence type="ECO:0000313" key="1">
    <source>
        <dbReference type="EMBL" id="JAI06770.1"/>
    </source>
</evidence>
<proteinExistence type="predicted"/>
<protein>
    <submittedName>
        <fullName evidence="1">Uncharacterized protein</fullName>
    </submittedName>
</protein>
<dbReference type="AlphaFoldDB" id="A0A0E9XVU5"/>